<reference evidence="3 4" key="1">
    <citation type="submission" date="2016-10" db="EMBL/GenBank/DDBJ databases">
        <authorList>
            <person name="de Groot N.N."/>
        </authorList>
    </citation>
    <scope>NUCLEOTIDE SEQUENCE [LARGE SCALE GENOMIC DNA]</scope>
    <source>
        <strain evidence="3 4">DSM 43019</strain>
    </source>
</reference>
<dbReference type="Proteomes" id="UP000199645">
    <property type="component" value="Unassembled WGS sequence"/>
</dbReference>
<dbReference type="GO" id="GO:0032787">
    <property type="term" value="P:monocarboxylic acid metabolic process"/>
    <property type="evidence" value="ECO:0007669"/>
    <property type="project" value="UniProtKB-ARBA"/>
</dbReference>
<proteinExistence type="inferred from homology"/>
<comment type="similarity">
    <text evidence="1">Belongs to the short-chain dehydrogenases/reductases (SDR) family.</text>
</comment>
<dbReference type="InterPro" id="IPR020904">
    <property type="entry name" value="Sc_DH/Rdtase_CS"/>
</dbReference>
<dbReference type="Pfam" id="PF13561">
    <property type="entry name" value="adh_short_C2"/>
    <property type="match status" value="1"/>
</dbReference>
<dbReference type="InterPro" id="IPR036291">
    <property type="entry name" value="NAD(P)-bd_dom_sf"/>
</dbReference>
<dbReference type="PANTHER" id="PTHR42879">
    <property type="entry name" value="3-OXOACYL-(ACYL-CARRIER-PROTEIN) REDUCTASE"/>
    <property type="match status" value="1"/>
</dbReference>
<name>A0A1I2GGD1_9ACTN</name>
<dbReference type="STRING" id="35752.SAMN05421541_106493"/>
<sequence length="262" mass="26232">MDLRLSGRTALVTGASRGIGLAIVRALAGEGVRVAAGARTTTPELAALAADGLVHPVTVDLRTAEGAATLVEQTTAALGGRLDILVNNVGAAHPRIGGFLSVTDEQWLDTLTINLLSAVRVTRAALPLLLDGGGTIVTINSVNSSLPDPLVIDYSAAKAALANFSKSLSKEIGPRGVRVNTISPGPVETDLWLGAGGVAETVGGAGGLAPEDVVKGAVGGTATGRFTRPDEVADLVLLLAGDRAGNVTGADIVIDGGLISTL</sequence>
<keyword evidence="4" id="KW-1185">Reference proteome</keyword>
<accession>A0A1I2GGD1</accession>
<dbReference type="RefSeq" id="WP_093615634.1">
    <property type="nucleotide sequence ID" value="NZ_BOMT01000027.1"/>
</dbReference>
<dbReference type="PROSITE" id="PS00061">
    <property type="entry name" value="ADH_SHORT"/>
    <property type="match status" value="1"/>
</dbReference>
<evidence type="ECO:0000313" key="3">
    <source>
        <dbReference type="EMBL" id="SFF15927.1"/>
    </source>
</evidence>
<dbReference type="AlphaFoldDB" id="A0A1I2GGD1"/>
<evidence type="ECO:0000256" key="1">
    <source>
        <dbReference type="ARBA" id="ARBA00006484"/>
    </source>
</evidence>
<organism evidence="3 4">
    <name type="scientific">Actinoplanes philippinensis</name>
    <dbReference type="NCBI Taxonomy" id="35752"/>
    <lineage>
        <taxon>Bacteria</taxon>
        <taxon>Bacillati</taxon>
        <taxon>Actinomycetota</taxon>
        <taxon>Actinomycetes</taxon>
        <taxon>Micromonosporales</taxon>
        <taxon>Micromonosporaceae</taxon>
        <taxon>Actinoplanes</taxon>
    </lineage>
</organism>
<dbReference type="InterPro" id="IPR050259">
    <property type="entry name" value="SDR"/>
</dbReference>
<gene>
    <name evidence="3" type="ORF">SAMN05421541_106493</name>
</gene>
<protein>
    <submittedName>
        <fullName evidence="3">NAD(P)-dependent dehydrogenase, short-chain alcohol dehydrogenase family</fullName>
    </submittedName>
</protein>
<keyword evidence="2" id="KW-0560">Oxidoreductase</keyword>
<dbReference type="Gene3D" id="3.40.50.720">
    <property type="entry name" value="NAD(P)-binding Rossmann-like Domain"/>
    <property type="match status" value="1"/>
</dbReference>
<dbReference type="OrthoDB" id="8959163at2"/>
<dbReference type="FunFam" id="3.40.50.720:FF:000084">
    <property type="entry name" value="Short-chain dehydrogenase reductase"/>
    <property type="match status" value="1"/>
</dbReference>
<dbReference type="EMBL" id="FONV01000006">
    <property type="protein sequence ID" value="SFF15927.1"/>
    <property type="molecule type" value="Genomic_DNA"/>
</dbReference>
<dbReference type="NCBIfam" id="NF005095">
    <property type="entry name" value="PRK06523.1"/>
    <property type="match status" value="1"/>
</dbReference>
<dbReference type="PRINTS" id="PR00081">
    <property type="entry name" value="GDHRDH"/>
</dbReference>
<evidence type="ECO:0000256" key="2">
    <source>
        <dbReference type="ARBA" id="ARBA00023002"/>
    </source>
</evidence>
<dbReference type="InterPro" id="IPR002347">
    <property type="entry name" value="SDR_fam"/>
</dbReference>
<dbReference type="SUPFAM" id="SSF51735">
    <property type="entry name" value="NAD(P)-binding Rossmann-fold domains"/>
    <property type="match status" value="1"/>
</dbReference>
<dbReference type="PRINTS" id="PR00080">
    <property type="entry name" value="SDRFAMILY"/>
</dbReference>
<dbReference type="GO" id="GO:0016491">
    <property type="term" value="F:oxidoreductase activity"/>
    <property type="evidence" value="ECO:0007669"/>
    <property type="project" value="UniProtKB-KW"/>
</dbReference>
<evidence type="ECO:0000313" key="4">
    <source>
        <dbReference type="Proteomes" id="UP000199645"/>
    </source>
</evidence>